<dbReference type="Gene3D" id="1.25.40.10">
    <property type="entry name" value="Tetratricopeptide repeat domain"/>
    <property type="match status" value="1"/>
</dbReference>
<dbReference type="RefSeq" id="WP_251796270.1">
    <property type="nucleotide sequence ID" value="NZ_JAMQOL010000003.1"/>
</dbReference>
<dbReference type="EMBL" id="JAMQOL010000003">
    <property type="protein sequence ID" value="MCM4076362.1"/>
    <property type="molecule type" value="Genomic_DNA"/>
</dbReference>
<dbReference type="CDD" id="cd06170">
    <property type="entry name" value="LuxR_C_like"/>
    <property type="match status" value="1"/>
</dbReference>
<dbReference type="Gene3D" id="1.10.10.10">
    <property type="entry name" value="Winged helix-like DNA-binding domain superfamily/Winged helix DNA-binding domain"/>
    <property type="match status" value="1"/>
</dbReference>
<protein>
    <submittedName>
        <fullName evidence="4">AAA family ATPase</fullName>
    </submittedName>
</protein>
<evidence type="ECO:0000256" key="1">
    <source>
        <dbReference type="ARBA" id="ARBA00022741"/>
    </source>
</evidence>
<sequence>MTRRRLALVGRESELAATRRAFEEIAEGRAWTLCLRGEPGIGKSRLLIELGERAREHSMLLLVGRAAELERDLPFALLADTFDGASVEITRALAGLQHDDVEQLASALPAFRRHGHGSPALWTERHRVAGAVRTLLELLAAHGQPVVLLLDDVHWADPATVDVLALLLHRPPRGPVLLALATRAGLTDTVALALAQAVRDGRGELRDLQPLSAEDVARLLPDLPGGVRDRLYRESGGNPFYLEELARGFAGRPTPAWGDLLGIPRVVRAALAGEVRHLSTGARLVLEGGAVAGDPFDLELAAAAADLGEADVLAGLDALLAADLLRPTGRPRRFRFRHPLVRRSVYEDSAGGWRIAAHARVAEALRALGATPARRAHHVERSARPGQLTAISELVEAAEEAAAAAPATAAGWYEAALRLLPDDAEHHERRLSLLRAQGGALASAGRPAHARDVLRRLLRLMTAGAGRARVEVVEQLAQLEGMWTGNTADADRLLEQERAALGAGTSWEAAVLTLAVARNHGTSGEHTTALVLAEEAAALARAAGDSVLEADAACEAADAAHCAQRSADPAGRAAADERILRAAALVDALTEDQVAERLQMLLWLGVARAFTGDLTGAVADGDRGLVLARRTRQGLLAPSFLILRGYADEELGRLDACQVAAEEVLDNAIVSNNPQLGLWGAMVASRIALIQGRIDAALRHGEAAWAFCGVDPGSAAGWTLADARLSAGDLDGATAALDAFGWVGPGLWTRDRVRATDVGVRVLLALGQVEKASDLAARAPAEAGGRCSGTFAGMMARIDASVALARGDAATAARVALSGAHAADAAGTPLWAGHCRILAGAALAERGRADEARRHLHDADRDLRALGAHGIRDGALAALRRLGDRPRVPTKPPDLGNDRLAALTVREREIAELVGAGHTNAGIARRLHLSERTVEKHVSSVLAKLGLRSRNAVGRLLAAQPRTVHPPR</sequence>
<dbReference type="PANTHER" id="PTHR16305:SF35">
    <property type="entry name" value="TRANSCRIPTIONAL ACTIVATOR DOMAIN"/>
    <property type="match status" value="1"/>
</dbReference>
<dbReference type="PROSITE" id="PS00622">
    <property type="entry name" value="HTH_LUXR_1"/>
    <property type="match status" value="1"/>
</dbReference>
<dbReference type="PANTHER" id="PTHR16305">
    <property type="entry name" value="TESTICULAR SOLUBLE ADENYLYL CYCLASE"/>
    <property type="match status" value="1"/>
</dbReference>
<proteinExistence type="predicted"/>
<accession>A0ABT0XRJ6</accession>
<dbReference type="Pfam" id="PF13191">
    <property type="entry name" value="AAA_16"/>
    <property type="match status" value="1"/>
</dbReference>
<name>A0ABT0XRJ6_9ACTN</name>
<keyword evidence="2" id="KW-0067">ATP-binding</keyword>
<dbReference type="Pfam" id="PF00196">
    <property type="entry name" value="GerE"/>
    <property type="match status" value="1"/>
</dbReference>
<comment type="caution">
    <text evidence="4">The sequence shown here is derived from an EMBL/GenBank/DDBJ whole genome shotgun (WGS) entry which is preliminary data.</text>
</comment>
<dbReference type="InterPro" id="IPR027417">
    <property type="entry name" value="P-loop_NTPase"/>
</dbReference>
<gene>
    <name evidence="4" type="ORF">LXN57_02155</name>
</gene>
<dbReference type="SUPFAM" id="SSF46894">
    <property type="entry name" value="C-terminal effector domain of the bipartite response regulators"/>
    <property type="match status" value="1"/>
</dbReference>
<keyword evidence="5" id="KW-1185">Reference proteome</keyword>
<evidence type="ECO:0000313" key="4">
    <source>
        <dbReference type="EMBL" id="MCM4076362.1"/>
    </source>
</evidence>
<dbReference type="PROSITE" id="PS50043">
    <property type="entry name" value="HTH_LUXR_2"/>
    <property type="match status" value="1"/>
</dbReference>
<evidence type="ECO:0000256" key="2">
    <source>
        <dbReference type="ARBA" id="ARBA00022840"/>
    </source>
</evidence>
<dbReference type="InterPro" id="IPR016032">
    <property type="entry name" value="Sig_transdc_resp-reg_C-effctor"/>
</dbReference>
<dbReference type="InterPro" id="IPR036388">
    <property type="entry name" value="WH-like_DNA-bd_sf"/>
</dbReference>
<dbReference type="SMART" id="SM00421">
    <property type="entry name" value="HTH_LUXR"/>
    <property type="match status" value="1"/>
</dbReference>
<dbReference type="Proteomes" id="UP001523216">
    <property type="component" value="Unassembled WGS sequence"/>
</dbReference>
<evidence type="ECO:0000313" key="5">
    <source>
        <dbReference type="Proteomes" id="UP001523216"/>
    </source>
</evidence>
<dbReference type="InterPro" id="IPR011990">
    <property type="entry name" value="TPR-like_helical_dom_sf"/>
</dbReference>
<keyword evidence="1" id="KW-0547">Nucleotide-binding</keyword>
<reference evidence="4 5" key="1">
    <citation type="submission" date="2022-06" db="EMBL/GenBank/DDBJ databases">
        <title>Actinoplanes abujensis sp. nov., isolated from Nigerian arid soil.</title>
        <authorList>
            <person name="Ding P."/>
        </authorList>
    </citation>
    <scope>NUCLEOTIDE SEQUENCE [LARGE SCALE GENOMIC DNA]</scope>
    <source>
        <strain evidence="5">TRM88002</strain>
    </source>
</reference>
<feature type="domain" description="HTH luxR-type" evidence="3">
    <location>
        <begin position="896"/>
        <end position="961"/>
    </location>
</feature>
<dbReference type="InterPro" id="IPR041664">
    <property type="entry name" value="AAA_16"/>
</dbReference>
<evidence type="ECO:0000259" key="3">
    <source>
        <dbReference type="PROSITE" id="PS50043"/>
    </source>
</evidence>
<organism evidence="4 5">
    <name type="scientific">Paractinoplanes hotanensis</name>
    <dbReference type="NCBI Taxonomy" id="2906497"/>
    <lineage>
        <taxon>Bacteria</taxon>
        <taxon>Bacillati</taxon>
        <taxon>Actinomycetota</taxon>
        <taxon>Actinomycetes</taxon>
        <taxon>Micromonosporales</taxon>
        <taxon>Micromonosporaceae</taxon>
        <taxon>Paractinoplanes</taxon>
    </lineage>
</organism>
<dbReference type="InterPro" id="IPR000792">
    <property type="entry name" value="Tscrpt_reg_LuxR_C"/>
</dbReference>
<dbReference type="PRINTS" id="PR00038">
    <property type="entry name" value="HTHLUXR"/>
</dbReference>
<dbReference type="SUPFAM" id="SSF52540">
    <property type="entry name" value="P-loop containing nucleoside triphosphate hydrolases"/>
    <property type="match status" value="1"/>
</dbReference>